<dbReference type="InterPro" id="IPR014720">
    <property type="entry name" value="dsRBD_dom"/>
</dbReference>
<evidence type="ECO:0000256" key="8">
    <source>
        <dbReference type="ARBA" id="ARBA00035187"/>
    </source>
</evidence>
<dbReference type="SUPFAM" id="SSF69065">
    <property type="entry name" value="RNase III domain-like"/>
    <property type="match status" value="1"/>
</dbReference>
<keyword evidence="2 9" id="KW-0694">RNA-binding</keyword>
<dbReference type="STRING" id="2282107.A0A286UKB6"/>
<evidence type="ECO:0000256" key="3">
    <source>
        <dbReference type="ARBA" id="ARBA00022946"/>
    </source>
</evidence>
<name>A0A286UKB6_9AGAM</name>
<feature type="domain" description="DRBM" evidence="10">
    <location>
        <begin position="222"/>
        <end position="292"/>
    </location>
</feature>
<feature type="domain" description="RNase III" evidence="11">
    <location>
        <begin position="56"/>
        <end position="195"/>
    </location>
</feature>
<dbReference type="PROSITE" id="PS50142">
    <property type="entry name" value="RNASE_3_2"/>
    <property type="match status" value="1"/>
</dbReference>
<gene>
    <name evidence="12" type="ORF">PNOK_0484900</name>
</gene>
<evidence type="ECO:0000256" key="6">
    <source>
        <dbReference type="ARBA" id="ARBA00023274"/>
    </source>
</evidence>
<dbReference type="InterPro" id="IPR044444">
    <property type="entry name" value="Ribosomal_mL44_DSRM_metazoa"/>
</dbReference>
<dbReference type="CDD" id="cd19873">
    <property type="entry name" value="DSRM_MRPL3_like"/>
    <property type="match status" value="1"/>
</dbReference>
<evidence type="ECO:0000259" key="11">
    <source>
        <dbReference type="PROSITE" id="PS50142"/>
    </source>
</evidence>
<evidence type="ECO:0000256" key="7">
    <source>
        <dbReference type="ARBA" id="ARBA00024034"/>
    </source>
</evidence>
<dbReference type="AlphaFoldDB" id="A0A286UKB6"/>
<dbReference type="InterPro" id="IPR044443">
    <property type="entry name" value="Ribosomal_mL44_DSRM_fung"/>
</dbReference>
<keyword evidence="3" id="KW-0809">Transit peptide</keyword>
<evidence type="ECO:0000256" key="2">
    <source>
        <dbReference type="ARBA" id="ARBA00022884"/>
    </source>
</evidence>
<dbReference type="Pfam" id="PF22892">
    <property type="entry name" value="DSRM_MRPL44"/>
    <property type="match status" value="1"/>
</dbReference>
<dbReference type="Gene3D" id="3.30.160.20">
    <property type="match status" value="1"/>
</dbReference>
<dbReference type="Proteomes" id="UP000217199">
    <property type="component" value="Unassembled WGS sequence"/>
</dbReference>
<dbReference type="GO" id="GO:0004525">
    <property type="term" value="F:ribonuclease III activity"/>
    <property type="evidence" value="ECO:0007669"/>
    <property type="project" value="InterPro"/>
</dbReference>
<organism evidence="12 13">
    <name type="scientific">Pyrrhoderma noxium</name>
    <dbReference type="NCBI Taxonomy" id="2282107"/>
    <lineage>
        <taxon>Eukaryota</taxon>
        <taxon>Fungi</taxon>
        <taxon>Dikarya</taxon>
        <taxon>Basidiomycota</taxon>
        <taxon>Agaricomycotina</taxon>
        <taxon>Agaricomycetes</taxon>
        <taxon>Hymenochaetales</taxon>
        <taxon>Hymenochaetaceae</taxon>
        <taxon>Pyrrhoderma</taxon>
    </lineage>
</organism>
<evidence type="ECO:0000256" key="4">
    <source>
        <dbReference type="ARBA" id="ARBA00022980"/>
    </source>
</evidence>
<dbReference type="EMBL" id="NBII01000004">
    <property type="protein sequence ID" value="PAV19915.1"/>
    <property type="molecule type" value="Genomic_DNA"/>
</dbReference>
<dbReference type="InParanoid" id="A0A286UKB6"/>
<accession>A0A286UKB6</accession>
<dbReference type="GO" id="GO:0003725">
    <property type="term" value="F:double-stranded RNA binding"/>
    <property type="evidence" value="ECO:0007669"/>
    <property type="project" value="InterPro"/>
</dbReference>
<dbReference type="FunCoup" id="A0A286UKB6">
    <property type="interactions" value="186"/>
</dbReference>
<keyword evidence="4" id="KW-0689">Ribosomal protein</keyword>
<comment type="similarity">
    <text evidence="7">Belongs to the ribonuclease III family. Mitochondrion-specific ribosomal protein mL44 subfamily.</text>
</comment>
<proteinExistence type="inferred from homology"/>
<evidence type="ECO:0000256" key="9">
    <source>
        <dbReference type="PROSITE-ProRule" id="PRU00266"/>
    </source>
</evidence>
<dbReference type="Pfam" id="PF22935">
    <property type="entry name" value="RM44_endonuclase"/>
    <property type="match status" value="1"/>
</dbReference>
<dbReference type="Gene3D" id="1.10.1520.10">
    <property type="entry name" value="Ribonuclease III domain"/>
    <property type="match status" value="2"/>
</dbReference>
<dbReference type="PANTHER" id="PTHR11207:SF32">
    <property type="entry name" value="LARGE RIBOSOMAL SUBUNIT PROTEIN ML44"/>
    <property type="match status" value="1"/>
</dbReference>
<evidence type="ECO:0000313" key="13">
    <source>
        <dbReference type="Proteomes" id="UP000217199"/>
    </source>
</evidence>
<dbReference type="PANTHER" id="PTHR11207">
    <property type="entry name" value="RIBONUCLEASE III"/>
    <property type="match status" value="1"/>
</dbReference>
<dbReference type="SMART" id="SM00535">
    <property type="entry name" value="RIBOc"/>
    <property type="match status" value="1"/>
</dbReference>
<dbReference type="InterPro" id="IPR000999">
    <property type="entry name" value="RNase_III_dom"/>
</dbReference>
<dbReference type="SMART" id="SM00358">
    <property type="entry name" value="DSRM"/>
    <property type="match status" value="1"/>
</dbReference>
<reference evidence="12 13" key="1">
    <citation type="journal article" date="2017" name="Mol. Ecol.">
        <title>Comparative and population genomic landscape of Phellinus noxius: A hypervariable fungus causing root rot in trees.</title>
        <authorList>
            <person name="Chung C.L."/>
            <person name="Lee T.J."/>
            <person name="Akiba M."/>
            <person name="Lee H.H."/>
            <person name="Kuo T.H."/>
            <person name="Liu D."/>
            <person name="Ke H.M."/>
            <person name="Yokoi T."/>
            <person name="Roa M.B."/>
            <person name="Lu M.J."/>
            <person name="Chang Y.Y."/>
            <person name="Ann P.J."/>
            <person name="Tsai J.N."/>
            <person name="Chen C.Y."/>
            <person name="Tzean S.S."/>
            <person name="Ota Y."/>
            <person name="Hattori T."/>
            <person name="Sahashi N."/>
            <person name="Liou R.F."/>
            <person name="Kikuchi T."/>
            <person name="Tsai I.J."/>
        </authorList>
    </citation>
    <scope>NUCLEOTIDE SEQUENCE [LARGE SCALE GENOMIC DNA]</scope>
    <source>
        <strain evidence="12 13">FFPRI411160</strain>
    </source>
</reference>
<dbReference type="GO" id="GO:0006396">
    <property type="term" value="P:RNA processing"/>
    <property type="evidence" value="ECO:0007669"/>
    <property type="project" value="InterPro"/>
</dbReference>
<dbReference type="CDD" id="cd00593">
    <property type="entry name" value="RIBOc"/>
    <property type="match status" value="1"/>
</dbReference>
<comment type="caution">
    <text evidence="12">The sequence shown here is derived from an EMBL/GenBank/DDBJ whole genome shotgun (WGS) entry which is preliminary data.</text>
</comment>
<dbReference type="InterPro" id="IPR036389">
    <property type="entry name" value="RNase_III_sf"/>
</dbReference>
<evidence type="ECO:0000256" key="1">
    <source>
        <dbReference type="ARBA" id="ARBA00004173"/>
    </source>
</evidence>
<keyword evidence="6" id="KW-0687">Ribonucleoprotein</keyword>
<sequence>MAQALKVASRAAQIASTPASSLRAFPPKEAIFNAAHNVQFSPDVWANLQKPPSSALSAFVHRIGLHSVIKNEDDILQACTHPTYPPFYSAHNPNEPAVRSNANLTTLGNSLMGLFATEYLHAAYPHLPTQVLKAAVSVYVGPVTCASVAREMGAVPLLRWNQPEPTSSQLASVSLTDALATIPRAITGLVYTHRSLPSTRKFVHRYFLSRDVDLRPLIKFANPKMSLARTVTKFGRERPVSRLLKETGRMSNSPMFVVGIYSGADKLGEGFGTSLQMAEFRAAEDSLRRLYLTQTPVDLLSLPTDTFASQRGDIFQPIADEDTKPYVPVDLGEVEVTYASKDR</sequence>
<evidence type="ECO:0000259" key="10">
    <source>
        <dbReference type="PROSITE" id="PS50137"/>
    </source>
</evidence>
<evidence type="ECO:0000256" key="5">
    <source>
        <dbReference type="ARBA" id="ARBA00023128"/>
    </source>
</evidence>
<dbReference type="GO" id="GO:0003735">
    <property type="term" value="F:structural constituent of ribosome"/>
    <property type="evidence" value="ECO:0007669"/>
    <property type="project" value="TreeGrafter"/>
</dbReference>
<dbReference type="PROSITE" id="PS50137">
    <property type="entry name" value="DS_RBD"/>
    <property type="match status" value="1"/>
</dbReference>
<keyword evidence="5" id="KW-0496">Mitochondrion</keyword>
<dbReference type="GO" id="GO:0005739">
    <property type="term" value="C:mitochondrion"/>
    <property type="evidence" value="ECO:0007669"/>
    <property type="project" value="TreeGrafter"/>
</dbReference>
<protein>
    <recommendedName>
        <fullName evidence="8">Large ribosomal subunit protein mL44</fullName>
    </recommendedName>
</protein>
<dbReference type="InterPro" id="IPR055189">
    <property type="entry name" value="RM44_endonuclase"/>
</dbReference>
<evidence type="ECO:0000313" key="12">
    <source>
        <dbReference type="EMBL" id="PAV19915.1"/>
    </source>
</evidence>
<comment type="subcellular location">
    <subcellularLocation>
        <location evidence="1">Mitochondrion</location>
    </subcellularLocation>
</comment>
<keyword evidence="13" id="KW-1185">Reference proteome</keyword>
<dbReference type="OrthoDB" id="67027at2759"/>
<dbReference type="SUPFAM" id="SSF54768">
    <property type="entry name" value="dsRNA-binding domain-like"/>
    <property type="match status" value="1"/>
</dbReference>